<accession>A0A6H1UEY5</accession>
<dbReference type="RefSeq" id="WP_168660863.1">
    <property type="nucleotide sequence ID" value="NZ_CP051180.1"/>
</dbReference>
<gene>
    <name evidence="2" type="ORF">HER31_12290</name>
</gene>
<evidence type="ECO:0000256" key="1">
    <source>
        <dbReference type="SAM" id="SignalP"/>
    </source>
</evidence>
<keyword evidence="3" id="KW-1185">Reference proteome</keyword>
<keyword evidence="1" id="KW-0732">Signal</keyword>
<dbReference type="EMBL" id="CP051180">
    <property type="protein sequence ID" value="QIZ77604.1"/>
    <property type="molecule type" value="Genomic_DNA"/>
</dbReference>
<dbReference type="AlphaFoldDB" id="A0A6H1UEY5"/>
<feature type="chain" id="PRO_5026281480" evidence="1">
    <location>
        <begin position="23"/>
        <end position="251"/>
    </location>
</feature>
<organism evidence="2 3">
    <name type="scientific">Ferrimonas lipolytica</name>
    <dbReference type="NCBI Taxonomy" id="2724191"/>
    <lineage>
        <taxon>Bacteria</taxon>
        <taxon>Pseudomonadati</taxon>
        <taxon>Pseudomonadota</taxon>
        <taxon>Gammaproteobacteria</taxon>
        <taxon>Alteromonadales</taxon>
        <taxon>Ferrimonadaceae</taxon>
        <taxon>Ferrimonas</taxon>
    </lineage>
</organism>
<protein>
    <submittedName>
        <fullName evidence="2">Porin</fullName>
    </submittedName>
</protein>
<dbReference type="KEGG" id="fes:HER31_12290"/>
<evidence type="ECO:0000313" key="2">
    <source>
        <dbReference type="EMBL" id="QIZ77604.1"/>
    </source>
</evidence>
<evidence type="ECO:0000313" key="3">
    <source>
        <dbReference type="Proteomes" id="UP000501602"/>
    </source>
</evidence>
<reference evidence="2 3" key="1">
    <citation type="submission" date="2020-04" db="EMBL/GenBank/DDBJ databases">
        <title>Ferrimonas sp. S7 isolated from sea water.</title>
        <authorList>
            <person name="Bae S.S."/>
            <person name="Baek K."/>
        </authorList>
    </citation>
    <scope>NUCLEOTIDE SEQUENCE [LARGE SCALE GENOMIC DNA]</scope>
    <source>
        <strain evidence="2 3">S7</strain>
    </source>
</reference>
<feature type="signal peptide" evidence="1">
    <location>
        <begin position="1"/>
        <end position="22"/>
    </location>
</feature>
<sequence length="251" mass="27970">MKINAPLLIAAIVATTTPYTTAAEFTKTSFEIGYMGFSDTTKDDNPGALDQPFMSFNHIAVKAEQSLFQMIKLENPDNIAGDKRMATKALTIFHHDLGNSAFQFWGQNFLVAHKDIVEDNIYLGAKHKAAFGGVKLKYGVGIHYTHSSSDFKNLDYTGFSGGVGNINMSFRDTLLDWPTLFSLDYTTQFARDEEHAAVFNYDEDYGHQIIASMATNLSDDVFIKANLKHYKSWGCTPNDGVEYGFSIGYVF</sequence>
<proteinExistence type="predicted"/>
<dbReference type="Proteomes" id="UP000501602">
    <property type="component" value="Chromosome"/>
</dbReference>
<name>A0A6H1UEY5_9GAMM</name>